<dbReference type="Pfam" id="PF07729">
    <property type="entry name" value="FCD"/>
    <property type="match status" value="1"/>
</dbReference>
<reference evidence="4 5" key="1">
    <citation type="submission" date="2017-12" db="EMBL/GenBank/DDBJ databases">
        <title>Genomics of Macrococcus caseolyticus.</title>
        <authorList>
            <person name="MacFadyen A.C."/>
            <person name="Paterson G.K."/>
        </authorList>
    </citation>
    <scope>NUCLEOTIDE SEQUENCE [LARGE SCALE GENOMIC DNA]</scope>
    <source>
        <strain evidence="4 5">5788_EF188</strain>
    </source>
</reference>
<evidence type="ECO:0000256" key="2">
    <source>
        <dbReference type="ARBA" id="ARBA00023125"/>
    </source>
</evidence>
<evidence type="ECO:0000313" key="5">
    <source>
        <dbReference type="Proteomes" id="UP000233482"/>
    </source>
</evidence>
<dbReference type="Gene3D" id="1.10.10.10">
    <property type="entry name" value="Winged helix-like DNA-binding domain superfamily/Winged helix DNA-binding domain"/>
    <property type="match status" value="1"/>
</dbReference>
<dbReference type="PANTHER" id="PTHR43537:SF24">
    <property type="entry name" value="GLUCONATE OPERON TRANSCRIPTIONAL REPRESSOR"/>
    <property type="match status" value="1"/>
</dbReference>
<dbReference type="SMART" id="SM00345">
    <property type="entry name" value="HTH_GNTR"/>
    <property type="match status" value="1"/>
</dbReference>
<dbReference type="GO" id="GO:0003700">
    <property type="term" value="F:DNA-binding transcription factor activity"/>
    <property type="evidence" value="ECO:0007669"/>
    <property type="project" value="InterPro"/>
</dbReference>
<dbReference type="InterPro" id="IPR008920">
    <property type="entry name" value="TF_FadR/GntR_C"/>
</dbReference>
<dbReference type="RefSeq" id="WP_086038134.1">
    <property type="nucleotide sequence ID" value="NZ_CABFNV010000003.1"/>
</dbReference>
<accession>A0A2N0VQT1</accession>
<keyword evidence="2" id="KW-0238">DNA-binding</keyword>
<comment type="caution">
    <text evidence="4">The sequence shown here is derived from an EMBL/GenBank/DDBJ whole genome shotgun (WGS) entry which is preliminary data.</text>
</comment>
<proteinExistence type="predicted"/>
<dbReference type="InterPro" id="IPR000524">
    <property type="entry name" value="Tscrpt_reg_HTH_GntR"/>
</dbReference>
<dbReference type="AlphaFoldDB" id="A0A2N0VQT1"/>
<evidence type="ECO:0000256" key="1">
    <source>
        <dbReference type="ARBA" id="ARBA00023015"/>
    </source>
</evidence>
<dbReference type="Gene3D" id="1.20.120.530">
    <property type="entry name" value="GntR ligand-binding domain-like"/>
    <property type="match status" value="1"/>
</dbReference>
<keyword evidence="3" id="KW-0804">Transcription</keyword>
<dbReference type="InterPro" id="IPR011711">
    <property type="entry name" value="GntR_C"/>
</dbReference>
<gene>
    <name evidence="4" type="ORF">CW686_08320</name>
</gene>
<dbReference type="PROSITE" id="PS50949">
    <property type="entry name" value="HTH_GNTR"/>
    <property type="match status" value="1"/>
</dbReference>
<keyword evidence="1" id="KW-0805">Transcription regulation</keyword>
<evidence type="ECO:0000313" key="4">
    <source>
        <dbReference type="EMBL" id="PKE25809.1"/>
    </source>
</evidence>
<dbReference type="EMBL" id="PIXC01000017">
    <property type="protein sequence ID" value="PKE25809.1"/>
    <property type="molecule type" value="Genomic_DNA"/>
</dbReference>
<dbReference type="InterPro" id="IPR036390">
    <property type="entry name" value="WH_DNA-bd_sf"/>
</dbReference>
<name>A0A2N0VQT1_9STAP</name>
<dbReference type="Proteomes" id="UP000233482">
    <property type="component" value="Unassembled WGS sequence"/>
</dbReference>
<dbReference type="SUPFAM" id="SSF48008">
    <property type="entry name" value="GntR ligand-binding domain-like"/>
    <property type="match status" value="1"/>
</dbReference>
<dbReference type="SUPFAM" id="SSF46785">
    <property type="entry name" value="Winged helix' DNA-binding domain"/>
    <property type="match status" value="1"/>
</dbReference>
<dbReference type="Pfam" id="PF00392">
    <property type="entry name" value="GntR"/>
    <property type="match status" value="1"/>
</dbReference>
<organism evidence="4 5">
    <name type="scientific">Macrococcoides caseolyticum</name>
    <dbReference type="NCBI Taxonomy" id="69966"/>
    <lineage>
        <taxon>Bacteria</taxon>
        <taxon>Bacillati</taxon>
        <taxon>Bacillota</taxon>
        <taxon>Bacilli</taxon>
        <taxon>Bacillales</taxon>
        <taxon>Staphylococcaceae</taxon>
        <taxon>Macrococcoides</taxon>
    </lineage>
</organism>
<dbReference type="GO" id="GO:0003677">
    <property type="term" value="F:DNA binding"/>
    <property type="evidence" value="ECO:0007669"/>
    <property type="project" value="UniProtKB-KW"/>
</dbReference>
<sequence length="229" mass="27319">MIPKQWMDQLSTGEQIALDLRYKIISNQIKDGEKLSENTLAQMYEVSRSPVRDALKILSNDKLIRLERMGAVIMALSENDIKELYDMRLMIESFSFERMSKKDVSKVVLELHKKLEMMKVAVKFDDAAEFALQDILFHQTMIESIHHKQLEKLWISIKPTMLILNLISMEERMKFNKDDFERIFKNHHEYILTVEQRDRKGYKEVLHMNFDDIHEEIDDLFYSQTKEEI</sequence>
<evidence type="ECO:0000256" key="3">
    <source>
        <dbReference type="ARBA" id="ARBA00023163"/>
    </source>
</evidence>
<protein>
    <submittedName>
        <fullName evidence="4">GntR family transcriptional regulator</fullName>
    </submittedName>
</protein>
<dbReference type="CDD" id="cd07377">
    <property type="entry name" value="WHTH_GntR"/>
    <property type="match status" value="1"/>
</dbReference>
<dbReference type="InterPro" id="IPR036388">
    <property type="entry name" value="WH-like_DNA-bd_sf"/>
</dbReference>
<dbReference type="PANTHER" id="PTHR43537">
    <property type="entry name" value="TRANSCRIPTIONAL REGULATOR, GNTR FAMILY"/>
    <property type="match status" value="1"/>
</dbReference>